<dbReference type="AlphaFoldDB" id="A0A9X0BGU0"/>
<reference evidence="1" key="2">
    <citation type="journal article" date="2023" name="IMA Fungus">
        <title>Comparative genomic study of the Penicillium genus elucidates a diverse pangenome and 15 lateral gene transfer events.</title>
        <authorList>
            <person name="Petersen C."/>
            <person name="Sorensen T."/>
            <person name="Nielsen M.R."/>
            <person name="Sondergaard T.E."/>
            <person name="Sorensen J.L."/>
            <person name="Fitzpatrick D.A."/>
            <person name="Frisvad J.C."/>
            <person name="Nielsen K.L."/>
        </authorList>
    </citation>
    <scope>NUCLEOTIDE SEQUENCE</scope>
    <source>
        <strain evidence="1">IBT 17660</strain>
    </source>
</reference>
<dbReference type="EMBL" id="JAPWDO010000008">
    <property type="protein sequence ID" value="KAJ5458809.1"/>
    <property type="molecule type" value="Genomic_DNA"/>
</dbReference>
<dbReference type="Proteomes" id="UP001147760">
    <property type="component" value="Unassembled WGS sequence"/>
</dbReference>
<keyword evidence="2" id="KW-1185">Reference proteome</keyword>
<accession>A0A9X0BGU0</accession>
<name>A0A9X0BGU0_9EURO</name>
<organism evidence="1 2">
    <name type="scientific">Penicillium desertorum</name>
    <dbReference type="NCBI Taxonomy" id="1303715"/>
    <lineage>
        <taxon>Eukaryota</taxon>
        <taxon>Fungi</taxon>
        <taxon>Dikarya</taxon>
        <taxon>Ascomycota</taxon>
        <taxon>Pezizomycotina</taxon>
        <taxon>Eurotiomycetes</taxon>
        <taxon>Eurotiomycetidae</taxon>
        <taxon>Eurotiales</taxon>
        <taxon>Aspergillaceae</taxon>
        <taxon>Penicillium</taxon>
    </lineage>
</organism>
<reference evidence="1" key="1">
    <citation type="submission" date="2022-12" db="EMBL/GenBank/DDBJ databases">
        <authorList>
            <person name="Petersen C."/>
        </authorList>
    </citation>
    <scope>NUCLEOTIDE SEQUENCE</scope>
    <source>
        <strain evidence="1">IBT 17660</strain>
    </source>
</reference>
<sequence length="107" mass="12502">MPSCIFTYRNYSCYTNHALDQFLKHLLDIGIQKIICIGGRSKNLRVVSKDIRKTRVESQTLGMSYGRLEDCIKDAGYTMKPLHQSQKGLSWAAIEHFLYRKWPIIYE</sequence>
<proteinExistence type="predicted"/>
<evidence type="ECO:0000313" key="2">
    <source>
        <dbReference type="Proteomes" id="UP001147760"/>
    </source>
</evidence>
<dbReference type="OrthoDB" id="4366365at2759"/>
<protein>
    <submittedName>
        <fullName evidence="1">Uncharacterized protein</fullName>
    </submittedName>
</protein>
<evidence type="ECO:0000313" key="1">
    <source>
        <dbReference type="EMBL" id="KAJ5458809.1"/>
    </source>
</evidence>
<comment type="caution">
    <text evidence="1">The sequence shown here is derived from an EMBL/GenBank/DDBJ whole genome shotgun (WGS) entry which is preliminary data.</text>
</comment>
<gene>
    <name evidence="1" type="ORF">N7530_010753</name>
</gene>